<geneLocation type="plasmid" evidence="5 6">
    <name>pPV15</name>
</geneLocation>
<evidence type="ECO:0000313" key="6">
    <source>
        <dbReference type="Proteomes" id="UP000035085"/>
    </source>
</evidence>
<proteinExistence type="inferred from homology"/>
<organism evidence="5 6">
    <name type="scientific">Pandoraea vervacti</name>
    <dbReference type="NCBI Taxonomy" id="656178"/>
    <lineage>
        <taxon>Bacteria</taxon>
        <taxon>Pseudomonadati</taxon>
        <taxon>Pseudomonadota</taxon>
        <taxon>Betaproteobacteria</taxon>
        <taxon>Burkholderiales</taxon>
        <taxon>Burkholderiaceae</taxon>
        <taxon>Pandoraea</taxon>
    </lineage>
</organism>
<evidence type="ECO:0000313" key="5">
    <source>
        <dbReference type="EMBL" id="AJP60144.1"/>
    </source>
</evidence>
<evidence type="ECO:0000256" key="1">
    <source>
        <dbReference type="ARBA" id="ARBA00006135"/>
    </source>
</evidence>
<sequence>MKPNAASLAIALLAGVCVPLALTPAPAWAAKKPKQLVTDDRVKQVAYDPNQVYELVGTYGYQTSIEFADDETVKVVTVGDSIAWQTVPYQNRLFIKPVEPNAATNLTVITDKRTYYFKLTSAKNRASQTFLVRFIYPNTNTGLAGKVGGGGRSDHGFDPAKLNLDYGTSGDKSAIRLTRAFDDGQFTYFLFDANAEIPTVYTVGPDGTESLVNTRREGTYLVVERTASLFTLRNGNAYLCVQNNAHPYQRALGGPESDTVSSPARDPTHPGGGN</sequence>
<comment type="similarity">
    <text evidence="1">Belongs to the TrbG/VirB9 family.</text>
</comment>
<dbReference type="InterPro" id="IPR010258">
    <property type="entry name" value="Conjugal_tfr_TrbG/VirB9/CagX"/>
</dbReference>
<dbReference type="Pfam" id="PF03524">
    <property type="entry name" value="CagX"/>
    <property type="match status" value="1"/>
</dbReference>
<dbReference type="InterPro" id="IPR033645">
    <property type="entry name" value="VirB9/CagX/TrbG_C"/>
</dbReference>
<dbReference type="Proteomes" id="UP000035085">
    <property type="component" value="Plasmid pPV15"/>
</dbReference>
<keyword evidence="5" id="KW-0614">Plasmid</keyword>
<evidence type="ECO:0000256" key="2">
    <source>
        <dbReference type="ARBA" id="ARBA00022729"/>
    </source>
</evidence>
<name>A0ABM5T5A6_9BURK</name>
<dbReference type="NCBIfam" id="TIGR02781">
    <property type="entry name" value="VirB9"/>
    <property type="match status" value="1"/>
</dbReference>
<dbReference type="CDD" id="cd06911">
    <property type="entry name" value="VirB9_CagX_TrbG"/>
    <property type="match status" value="1"/>
</dbReference>
<dbReference type="Gene3D" id="2.60.40.2500">
    <property type="match status" value="1"/>
</dbReference>
<reference evidence="6" key="1">
    <citation type="submission" date="2015-02" db="EMBL/GenBank/DDBJ databases">
        <title>Complete Genome Sequencing of Pandoraea vervacti NS15 sp. nov.</title>
        <authorList>
            <person name="Chan K.-G."/>
        </authorList>
    </citation>
    <scope>NUCLEOTIDE SEQUENCE [LARGE SCALE GENOMIC DNA]</scope>
    <source>
        <strain evidence="6">NS15</strain>
        <plasmid evidence="6">pPV15</plasmid>
    </source>
</reference>
<feature type="chain" id="PRO_5045273730" evidence="4">
    <location>
        <begin position="30"/>
        <end position="274"/>
    </location>
</feature>
<protein>
    <submittedName>
        <fullName evidence="5">P-type conjugative transfer protein VirB9</fullName>
    </submittedName>
</protein>
<dbReference type="InterPro" id="IPR014148">
    <property type="entry name" value="VirB9"/>
</dbReference>
<keyword evidence="2 4" id="KW-0732">Signal</keyword>
<accession>A0ABM5T5A6</accession>
<feature type="signal peptide" evidence="4">
    <location>
        <begin position="1"/>
        <end position="29"/>
    </location>
</feature>
<dbReference type="InterPro" id="IPR038161">
    <property type="entry name" value="VirB9/CagX/TrbG_C_sf"/>
</dbReference>
<evidence type="ECO:0000256" key="3">
    <source>
        <dbReference type="SAM" id="MobiDB-lite"/>
    </source>
</evidence>
<feature type="region of interest" description="Disordered" evidence="3">
    <location>
        <begin position="250"/>
        <end position="274"/>
    </location>
</feature>
<dbReference type="EMBL" id="CP010898">
    <property type="protein sequence ID" value="AJP60144.1"/>
    <property type="molecule type" value="Genomic_DNA"/>
</dbReference>
<keyword evidence="6" id="KW-1185">Reference proteome</keyword>
<gene>
    <name evidence="5" type="ORF">UC34_24860</name>
</gene>
<dbReference type="RefSeq" id="WP_044458686.1">
    <property type="nucleotide sequence ID" value="NZ_CP010898.2"/>
</dbReference>
<evidence type="ECO:0000256" key="4">
    <source>
        <dbReference type="SAM" id="SignalP"/>
    </source>
</evidence>